<reference evidence="3" key="1">
    <citation type="journal article" date="2023" name="Commun. Biol.">
        <title>Genome analysis of Parmales, the sister group of diatoms, reveals the evolutionary specialization of diatoms from phago-mixotrophs to photoautotrophs.</title>
        <authorList>
            <person name="Ban H."/>
            <person name="Sato S."/>
            <person name="Yoshikawa S."/>
            <person name="Yamada K."/>
            <person name="Nakamura Y."/>
            <person name="Ichinomiya M."/>
            <person name="Sato N."/>
            <person name="Blanc-Mathieu R."/>
            <person name="Endo H."/>
            <person name="Kuwata A."/>
            <person name="Ogata H."/>
        </authorList>
    </citation>
    <scope>NUCLEOTIDE SEQUENCE [LARGE SCALE GENOMIC DNA]</scope>
    <source>
        <strain evidence="3">NIES 3700</strain>
    </source>
</reference>
<dbReference type="OrthoDB" id="37692at2759"/>
<dbReference type="AlphaFoldDB" id="A0A9W7EJ12"/>
<dbReference type="InterPro" id="IPR011990">
    <property type="entry name" value="TPR-like_helical_dom_sf"/>
</dbReference>
<accession>A0A9W7EJ12</accession>
<keyword evidence="3" id="KW-1185">Reference proteome</keyword>
<feature type="region of interest" description="Disordered" evidence="1">
    <location>
        <begin position="404"/>
        <end position="424"/>
    </location>
</feature>
<evidence type="ECO:0000256" key="1">
    <source>
        <dbReference type="SAM" id="MobiDB-lite"/>
    </source>
</evidence>
<dbReference type="Proteomes" id="UP001165122">
    <property type="component" value="Unassembled WGS sequence"/>
</dbReference>
<sequence length="424" mass="46665">MAKKSSKSKGSKEESLTTSGNPGSEASLIKPVEEDVGSKYPSQTQSLPGSQFNVLDKPGYYDDGGVGDLQLIIDLHDSVTKRIKGLPAYLVLKDSDGLPKARRGQMGKVSRGDQKGQLAQLLFCEDPGDEDKGPSEVFYGTASGEDDQLTLRHKIHRLQQAQASLRLSILLREAGCVSLSLSELCKRRLQVIKNGGAGALRAAKLALEICGEGSWDPELVVLEADDDNNIWDGPKVDTEGRQLGKDRIEDRSQPGLANEGNKKFINERVSLLCKRSAYLQKGNALQALGRFEEARTSYITCLGLLDDEIRTSRTDWERMSLNLNIGNAWLAEGNMEKAKEFWSKAEAYGTEHVEHELGAKKEGKAMIAAARKCLARGYSKQGEEGKAKEIVTELLEEKRKDMDIEAEERKKLEEGKKEKAAIKA</sequence>
<dbReference type="SMART" id="SM00028">
    <property type="entry name" value="TPR"/>
    <property type="match status" value="3"/>
</dbReference>
<feature type="compositionally biased region" description="Polar residues" evidence="1">
    <location>
        <begin position="40"/>
        <end position="51"/>
    </location>
</feature>
<dbReference type="EMBL" id="BRXW01001022">
    <property type="protein sequence ID" value="GMH80763.1"/>
    <property type="molecule type" value="Genomic_DNA"/>
</dbReference>
<evidence type="ECO:0000313" key="2">
    <source>
        <dbReference type="EMBL" id="GMH80763.1"/>
    </source>
</evidence>
<gene>
    <name evidence="2" type="ORF">TrLO_g15069</name>
</gene>
<dbReference type="Gene3D" id="1.25.40.10">
    <property type="entry name" value="Tetratricopeptide repeat domain"/>
    <property type="match status" value="1"/>
</dbReference>
<organism evidence="2 3">
    <name type="scientific">Triparma laevis f. longispina</name>
    <dbReference type="NCBI Taxonomy" id="1714387"/>
    <lineage>
        <taxon>Eukaryota</taxon>
        <taxon>Sar</taxon>
        <taxon>Stramenopiles</taxon>
        <taxon>Ochrophyta</taxon>
        <taxon>Bolidophyceae</taxon>
        <taxon>Parmales</taxon>
        <taxon>Triparmaceae</taxon>
        <taxon>Triparma</taxon>
    </lineage>
</organism>
<proteinExistence type="predicted"/>
<dbReference type="InterPro" id="IPR019734">
    <property type="entry name" value="TPR_rpt"/>
</dbReference>
<name>A0A9W7EJ12_9STRA</name>
<feature type="region of interest" description="Disordered" evidence="1">
    <location>
        <begin position="1"/>
        <end position="51"/>
    </location>
</feature>
<comment type="caution">
    <text evidence="2">The sequence shown here is derived from an EMBL/GenBank/DDBJ whole genome shotgun (WGS) entry which is preliminary data.</text>
</comment>
<evidence type="ECO:0000313" key="3">
    <source>
        <dbReference type="Proteomes" id="UP001165122"/>
    </source>
</evidence>
<dbReference type="SUPFAM" id="SSF48452">
    <property type="entry name" value="TPR-like"/>
    <property type="match status" value="1"/>
</dbReference>
<protein>
    <submittedName>
        <fullName evidence="2">Uncharacterized protein</fullName>
    </submittedName>
</protein>